<dbReference type="InterPro" id="IPR017896">
    <property type="entry name" value="4Fe4S_Fe-S-bd"/>
</dbReference>
<dbReference type="InterPro" id="IPR023753">
    <property type="entry name" value="FAD/NAD-binding_dom"/>
</dbReference>
<name>A0A3M0BMN3_9AQUI</name>
<accession>A0A3M0BMN3</accession>
<evidence type="ECO:0000259" key="1">
    <source>
        <dbReference type="PROSITE" id="PS51379"/>
    </source>
</evidence>
<dbReference type="PROSITE" id="PS51379">
    <property type="entry name" value="4FE4S_FER_2"/>
    <property type="match status" value="1"/>
</dbReference>
<dbReference type="OrthoDB" id="9803192at2"/>
<gene>
    <name evidence="2" type="ORF">CLV39_0425</name>
</gene>
<dbReference type="InterPro" id="IPR006004">
    <property type="entry name" value="SudA-like"/>
</dbReference>
<evidence type="ECO:0000313" key="2">
    <source>
        <dbReference type="EMBL" id="RMA97796.1"/>
    </source>
</evidence>
<dbReference type="Gene3D" id="3.50.50.60">
    <property type="entry name" value="FAD/NAD(P)-binding domain"/>
    <property type="match status" value="2"/>
</dbReference>
<dbReference type="Pfam" id="PF07992">
    <property type="entry name" value="Pyr_redox_2"/>
    <property type="match status" value="1"/>
</dbReference>
<dbReference type="NCBIfam" id="TIGR01316">
    <property type="entry name" value="gltA"/>
    <property type="match status" value="1"/>
</dbReference>
<dbReference type="Gene3D" id="1.10.1060.10">
    <property type="entry name" value="Alpha-helical ferredoxin"/>
    <property type="match status" value="1"/>
</dbReference>
<dbReference type="AlphaFoldDB" id="A0A3M0BMN3"/>
<dbReference type="GO" id="GO:0051536">
    <property type="term" value="F:iron-sulfur cluster binding"/>
    <property type="evidence" value="ECO:0007669"/>
    <property type="project" value="InterPro"/>
</dbReference>
<dbReference type="PANTHER" id="PTHR42783:SF3">
    <property type="entry name" value="GLUTAMATE SYNTHASE [NADPH] SMALL CHAIN-RELATED"/>
    <property type="match status" value="1"/>
</dbReference>
<dbReference type="GO" id="GO:0016491">
    <property type="term" value="F:oxidoreductase activity"/>
    <property type="evidence" value="ECO:0007669"/>
    <property type="project" value="InterPro"/>
</dbReference>
<dbReference type="PRINTS" id="PR00469">
    <property type="entry name" value="PNDRDTASEII"/>
</dbReference>
<proteinExistence type="predicted"/>
<dbReference type="InterPro" id="IPR009051">
    <property type="entry name" value="Helical_ferredxn"/>
</dbReference>
<dbReference type="Proteomes" id="UP000280842">
    <property type="component" value="Unassembled WGS sequence"/>
</dbReference>
<evidence type="ECO:0000313" key="3">
    <source>
        <dbReference type="Proteomes" id="UP000280842"/>
    </source>
</evidence>
<feature type="domain" description="4Fe-4S ferredoxin-type" evidence="1">
    <location>
        <begin position="39"/>
        <end position="73"/>
    </location>
</feature>
<dbReference type="Pfam" id="PF14691">
    <property type="entry name" value="Fer4_20"/>
    <property type="match status" value="1"/>
</dbReference>
<dbReference type="PRINTS" id="PR00368">
    <property type="entry name" value="FADPNR"/>
</dbReference>
<sequence>MKKRKKVVYRRHDRNEMPLLDPEIRKKYLNKEYALGYGHTVALDEADRCILCKKAPCTPSCPVNSEMEKWIEEIQKQNVFEAYKILRRNNPFSSVCGRVCPQERLCESTCVLTFKDNGLSVGIGGLERFVGDSIRMSGIDWIDEKEPPTGKSVGIIGAGPAGLSAAYFLARKGHDVTVYEALPFAGGVMRYGIPEARLDRRALDFEIELIKKLGVKIKTGVKVGVDIPFEDIRNAHDAVFIAAGSGRGKKMGIPGEDLKGVYTAIGYLMKVNTDYIDPMLAPEEDIELPRNKRVAVIGGGFTAVDCLITSVRLGNETHLIYRRTRETSSARDEEWDHVAEEGVILHWLTQPIEVIGNEKGEVVGLKCVKMELVPDEKGGRPRPKPVEGSEHIIECDVVIMAVGQGDNPTAYKDVPNLKIDKWNNLSTVDSKFRTNVEGIFAGGDVVNGGDTVVTAIAHGKKAAQSIHEYLTTGVWAYGEEEEEVKA</sequence>
<dbReference type="RefSeq" id="WP_121922560.1">
    <property type="nucleotide sequence ID" value="NZ_REFO01000010.1"/>
</dbReference>
<comment type="caution">
    <text evidence="2">The sequence shown here is derived from an EMBL/GenBank/DDBJ whole genome shotgun (WGS) entry which is preliminary data.</text>
</comment>
<reference evidence="2 3" key="1">
    <citation type="submission" date="2018-10" db="EMBL/GenBank/DDBJ databases">
        <title>Genomic Encyclopedia of Archaeal and Bacterial Type Strains, Phase II (KMG-II): from individual species to whole genera.</title>
        <authorList>
            <person name="Goeker M."/>
        </authorList>
    </citation>
    <scope>NUCLEOTIDE SEQUENCE [LARGE SCALE GENOMIC DNA]</scope>
    <source>
        <strain evidence="2 3">VM1</strain>
    </source>
</reference>
<protein>
    <submittedName>
        <fullName evidence="2">Glutamate synthase (NADPH/NADH) small chain</fullName>
    </submittedName>
</protein>
<dbReference type="InterPro" id="IPR028261">
    <property type="entry name" value="DPD_II"/>
</dbReference>
<dbReference type="EMBL" id="REFO01000010">
    <property type="protein sequence ID" value="RMA97796.1"/>
    <property type="molecule type" value="Genomic_DNA"/>
</dbReference>
<keyword evidence="3" id="KW-1185">Reference proteome</keyword>
<dbReference type="SUPFAM" id="SSF51971">
    <property type="entry name" value="Nucleotide-binding domain"/>
    <property type="match status" value="1"/>
</dbReference>
<dbReference type="InterPro" id="IPR036188">
    <property type="entry name" value="FAD/NAD-bd_sf"/>
</dbReference>
<dbReference type="SUPFAM" id="SSF46548">
    <property type="entry name" value="alpha-helical ferredoxin"/>
    <property type="match status" value="1"/>
</dbReference>
<dbReference type="PANTHER" id="PTHR42783">
    <property type="entry name" value="GLUTAMATE SYNTHASE [NADPH] SMALL CHAIN"/>
    <property type="match status" value="1"/>
</dbReference>
<organism evidence="2 3">
    <name type="scientific">Hydrogenothermus marinus</name>
    <dbReference type="NCBI Taxonomy" id="133270"/>
    <lineage>
        <taxon>Bacteria</taxon>
        <taxon>Pseudomonadati</taxon>
        <taxon>Aquificota</taxon>
        <taxon>Aquificia</taxon>
        <taxon>Aquificales</taxon>
        <taxon>Hydrogenothermaceae</taxon>
        <taxon>Hydrogenothermus</taxon>
    </lineage>
</organism>